<sequence>MNIKFAIVVVSGVFISGCAATGAIQVATAAASTALEIVGLVKPSEAKPEALKEVPLNIFAGAGLNTDAQGRSNAVVVKLYRLRNNASFLGTSYETLMDPAREKATLGQDLLDVREVMLVPGQKLEFKEKLPADTAFLAVAALFRAPSTERWRYTFPVDAANAKGVIVGVHGCALTVSQGNVSGAKINDVSSLTGVRCQP</sequence>
<proteinExistence type="predicted"/>
<dbReference type="NCBIfam" id="TIGR03352">
    <property type="entry name" value="VI_chp_3"/>
    <property type="match status" value="1"/>
</dbReference>
<evidence type="ECO:0000256" key="1">
    <source>
        <dbReference type="SAM" id="SignalP"/>
    </source>
</evidence>
<dbReference type="InterPro" id="IPR038706">
    <property type="entry name" value="Type_VI_SciN-like_sf"/>
</dbReference>
<organism evidence="2 3">
    <name type="scientific">Uliginosibacterium silvisoli</name>
    <dbReference type="NCBI Taxonomy" id="3114758"/>
    <lineage>
        <taxon>Bacteria</taxon>
        <taxon>Pseudomonadati</taxon>
        <taxon>Pseudomonadota</taxon>
        <taxon>Betaproteobacteria</taxon>
        <taxon>Rhodocyclales</taxon>
        <taxon>Zoogloeaceae</taxon>
        <taxon>Uliginosibacterium</taxon>
    </lineage>
</organism>
<dbReference type="PROSITE" id="PS51257">
    <property type="entry name" value="PROKAR_LIPOPROTEIN"/>
    <property type="match status" value="1"/>
</dbReference>
<keyword evidence="2" id="KW-0449">Lipoprotein</keyword>
<evidence type="ECO:0000313" key="3">
    <source>
        <dbReference type="Proteomes" id="UP001331561"/>
    </source>
</evidence>
<comment type="caution">
    <text evidence="2">The sequence shown here is derived from an EMBL/GenBank/DDBJ whole genome shotgun (WGS) entry which is preliminary data.</text>
</comment>
<feature type="chain" id="PRO_5046512252" evidence="1">
    <location>
        <begin position="20"/>
        <end position="199"/>
    </location>
</feature>
<dbReference type="Proteomes" id="UP001331561">
    <property type="component" value="Unassembled WGS sequence"/>
</dbReference>
<dbReference type="InterPro" id="IPR017734">
    <property type="entry name" value="T6SS_SciN"/>
</dbReference>
<dbReference type="Pfam" id="PF12790">
    <property type="entry name" value="T6SS-SciN"/>
    <property type="match status" value="1"/>
</dbReference>
<dbReference type="PANTHER" id="PTHR37625:SF4">
    <property type="entry name" value="OUTER MEMBRANE LIPOPROTEIN"/>
    <property type="match status" value="1"/>
</dbReference>
<gene>
    <name evidence="2" type="primary">tssJ</name>
    <name evidence="2" type="ORF">VVD49_11670</name>
</gene>
<dbReference type="Gene3D" id="2.60.40.4150">
    <property type="entry name" value="Type VI secretion system, lipoprotein SciN"/>
    <property type="match status" value="1"/>
</dbReference>
<protein>
    <submittedName>
        <fullName evidence="2">Type VI secretion system lipoprotein TssJ</fullName>
    </submittedName>
</protein>
<keyword evidence="3" id="KW-1185">Reference proteome</keyword>
<evidence type="ECO:0000313" key="2">
    <source>
        <dbReference type="EMBL" id="MEC5386385.1"/>
    </source>
</evidence>
<feature type="signal peptide" evidence="1">
    <location>
        <begin position="1"/>
        <end position="19"/>
    </location>
</feature>
<keyword evidence="1" id="KW-0732">Signal</keyword>
<dbReference type="RefSeq" id="WP_327599352.1">
    <property type="nucleotide sequence ID" value="NZ_JAYXHS010000002.1"/>
</dbReference>
<dbReference type="EMBL" id="JAYXHS010000002">
    <property type="protein sequence ID" value="MEC5386385.1"/>
    <property type="molecule type" value="Genomic_DNA"/>
</dbReference>
<reference evidence="2 3" key="1">
    <citation type="submission" date="2024-01" db="EMBL/GenBank/DDBJ databases">
        <title>Uliginosibacterium soil sp. nov.</title>
        <authorList>
            <person name="Lv Y."/>
        </authorList>
    </citation>
    <scope>NUCLEOTIDE SEQUENCE [LARGE SCALE GENOMIC DNA]</scope>
    <source>
        <strain evidence="2 3">H3</strain>
    </source>
</reference>
<dbReference type="PANTHER" id="PTHR37625">
    <property type="entry name" value="OUTER MEMBRANE LIPOPROTEIN-RELATED"/>
    <property type="match status" value="1"/>
</dbReference>
<name>A0ABU6K5X6_9RHOO</name>
<accession>A0ABU6K5X6</accession>